<feature type="compositionally biased region" description="Low complexity" evidence="1">
    <location>
        <begin position="61"/>
        <end position="72"/>
    </location>
</feature>
<comment type="caution">
    <text evidence="2">The sequence shown here is derived from an EMBL/GenBank/DDBJ whole genome shotgun (WGS) entry which is preliminary data.</text>
</comment>
<evidence type="ECO:0000313" key="2">
    <source>
        <dbReference type="EMBL" id="MPC80769.1"/>
    </source>
</evidence>
<dbReference type="Proteomes" id="UP000324222">
    <property type="component" value="Unassembled WGS sequence"/>
</dbReference>
<dbReference type="EMBL" id="VSRR010054963">
    <property type="protein sequence ID" value="MPC80769.1"/>
    <property type="molecule type" value="Genomic_DNA"/>
</dbReference>
<name>A0A5B7IFY4_PORTR</name>
<proteinExistence type="predicted"/>
<accession>A0A5B7IFY4</accession>
<sequence>MLLYRCNHSYERCHHYSHENFAISTRLNTTTTTTTNNNNYNNNNNNNQQKLSPPPPPQPPTTTTTTTANTGTASDIAPICNSGRQPQSTCHHITHTSVRLSLTRCLVLS</sequence>
<gene>
    <name evidence="2" type="ORF">E2C01_075361</name>
</gene>
<organism evidence="2 3">
    <name type="scientific">Portunus trituberculatus</name>
    <name type="common">Swimming crab</name>
    <name type="synonym">Neptunus trituberculatus</name>
    <dbReference type="NCBI Taxonomy" id="210409"/>
    <lineage>
        <taxon>Eukaryota</taxon>
        <taxon>Metazoa</taxon>
        <taxon>Ecdysozoa</taxon>
        <taxon>Arthropoda</taxon>
        <taxon>Crustacea</taxon>
        <taxon>Multicrustacea</taxon>
        <taxon>Malacostraca</taxon>
        <taxon>Eumalacostraca</taxon>
        <taxon>Eucarida</taxon>
        <taxon>Decapoda</taxon>
        <taxon>Pleocyemata</taxon>
        <taxon>Brachyura</taxon>
        <taxon>Eubrachyura</taxon>
        <taxon>Portunoidea</taxon>
        <taxon>Portunidae</taxon>
        <taxon>Portuninae</taxon>
        <taxon>Portunus</taxon>
    </lineage>
</organism>
<evidence type="ECO:0000256" key="1">
    <source>
        <dbReference type="SAM" id="MobiDB-lite"/>
    </source>
</evidence>
<keyword evidence="3" id="KW-1185">Reference proteome</keyword>
<protein>
    <submittedName>
        <fullName evidence="2">Uncharacterized protein</fullName>
    </submittedName>
</protein>
<feature type="region of interest" description="Disordered" evidence="1">
    <location>
        <begin position="29"/>
        <end position="89"/>
    </location>
</feature>
<evidence type="ECO:0000313" key="3">
    <source>
        <dbReference type="Proteomes" id="UP000324222"/>
    </source>
</evidence>
<reference evidence="2 3" key="1">
    <citation type="submission" date="2019-05" db="EMBL/GenBank/DDBJ databases">
        <title>Another draft genome of Portunus trituberculatus and its Hox gene families provides insights of decapod evolution.</title>
        <authorList>
            <person name="Jeong J.-H."/>
            <person name="Song I."/>
            <person name="Kim S."/>
            <person name="Choi T."/>
            <person name="Kim D."/>
            <person name="Ryu S."/>
            <person name="Kim W."/>
        </authorList>
    </citation>
    <scope>NUCLEOTIDE SEQUENCE [LARGE SCALE GENOMIC DNA]</scope>
    <source>
        <tissue evidence="2">Muscle</tissue>
    </source>
</reference>
<feature type="compositionally biased region" description="Low complexity" evidence="1">
    <location>
        <begin position="29"/>
        <end position="51"/>
    </location>
</feature>
<dbReference type="AlphaFoldDB" id="A0A5B7IFY4"/>